<accession>A0A4U7B0C6</accession>
<dbReference type="GO" id="GO:0005783">
    <property type="term" value="C:endoplasmic reticulum"/>
    <property type="evidence" value="ECO:0007669"/>
    <property type="project" value="TreeGrafter"/>
</dbReference>
<dbReference type="AlphaFoldDB" id="A0A4U7B0C6"/>
<dbReference type="PANTHER" id="PTHR10869:SF242">
    <property type="entry name" value="PROLYL 4-HYDROXYLASE ALPHA SUBUNIT DOMAIN-CONTAINING PROTEIN"/>
    <property type="match status" value="1"/>
</dbReference>
<dbReference type="GO" id="GO:0031418">
    <property type="term" value="F:L-ascorbic acid binding"/>
    <property type="evidence" value="ECO:0007669"/>
    <property type="project" value="InterPro"/>
</dbReference>
<keyword evidence="5" id="KW-0408">Iron</keyword>
<feature type="signal peptide" evidence="6">
    <location>
        <begin position="1"/>
        <end position="28"/>
    </location>
</feature>
<evidence type="ECO:0000256" key="2">
    <source>
        <dbReference type="ARBA" id="ARBA00022723"/>
    </source>
</evidence>
<evidence type="ECO:0000256" key="4">
    <source>
        <dbReference type="ARBA" id="ARBA00023002"/>
    </source>
</evidence>
<comment type="cofactor">
    <cofactor evidence="1">
        <name>L-ascorbate</name>
        <dbReference type="ChEBI" id="CHEBI:38290"/>
    </cofactor>
</comment>
<name>A0A4U7B0C6_9PEZI</name>
<comment type="caution">
    <text evidence="8">The sequence shown here is derived from an EMBL/GenBank/DDBJ whole genome shotgun (WGS) entry which is preliminary data.</text>
</comment>
<keyword evidence="2" id="KW-0479">Metal-binding</keyword>
<evidence type="ECO:0000259" key="7">
    <source>
        <dbReference type="SMART" id="SM00702"/>
    </source>
</evidence>
<evidence type="ECO:0000256" key="6">
    <source>
        <dbReference type="SAM" id="SignalP"/>
    </source>
</evidence>
<keyword evidence="3" id="KW-0223">Dioxygenase</keyword>
<sequence>MAGGKYYPYAIWAALFALFLRLDPSVHEFSKSYLQRFDALQGLRLAKEMHGSSIKATSGDPGAVAEAHTPKITILSFDPLIAHVADFLSPSELTHLKQLSAPYLSRSTVLYANGSKMESNERTSSTAYLTMADNVLTSIRDRASKFQGFLPRHTVDIQVTSYQQGQQYTPHWDWFLEPDRTDQRLSTFFAIIEADCTDCGTQFPKLKVDWSKKDPRNISGSAFFWENIDRNGKGRDEMLHAGLPAINGTKVGLNVWTTVELSRYQKYEGEGVLLQPQ</sequence>
<dbReference type="PANTHER" id="PTHR10869">
    <property type="entry name" value="PROLYL 4-HYDROXYLASE ALPHA SUBUNIT"/>
    <property type="match status" value="1"/>
</dbReference>
<gene>
    <name evidence="8" type="ORF">C1H76_3070</name>
</gene>
<keyword evidence="6" id="KW-0732">Signal</keyword>
<dbReference type="Proteomes" id="UP000308133">
    <property type="component" value="Unassembled WGS sequence"/>
</dbReference>
<evidence type="ECO:0000256" key="3">
    <source>
        <dbReference type="ARBA" id="ARBA00022964"/>
    </source>
</evidence>
<feature type="domain" description="Prolyl 4-hydroxylase alpha subunit" evidence="7">
    <location>
        <begin position="79"/>
        <end position="258"/>
    </location>
</feature>
<dbReference type="InterPro" id="IPR006620">
    <property type="entry name" value="Pro_4_hyd_alph"/>
</dbReference>
<evidence type="ECO:0000256" key="5">
    <source>
        <dbReference type="ARBA" id="ARBA00023004"/>
    </source>
</evidence>
<evidence type="ECO:0000256" key="1">
    <source>
        <dbReference type="ARBA" id="ARBA00001961"/>
    </source>
</evidence>
<dbReference type="InterPro" id="IPR045054">
    <property type="entry name" value="P4HA-like"/>
</dbReference>
<feature type="chain" id="PRO_5020415816" evidence="6">
    <location>
        <begin position="29"/>
        <end position="277"/>
    </location>
</feature>
<dbReference type="EMBL" id="PTQR01000039">
    <property type="protein sequence ID" value="TKX24463.1"/>
    <property type="molecule type" value="Genomic_DNA"/>
</dbReference>
<dbReference type="Gene3D" id="2.60.120.620">
    <property type="entry name" value="q2cbj1_9rhob like domain"/>
    <property type="match status" value="1"/>
</dbReference>
<keyword evidence="4" id="KW-0560">Oxidoreductase</keyword>
<proteinExistence type="predicted"/>
<dbReference type="GO" id="GO:0005506">
    <property type="term" value="F:iron ion binding"/>
    <property type="evidence" value="ECO:0007669"/>
    <property type="project" value="InterPro"/>
</dbReference>
<reference evidence="8 9" key="1">
    <citation type="submission" date="2018-02" db="EMBL/GenBank/DDBJ databases">
        <title>Draft genome sequences of Elsinoe sp., causing black scab on jojoba.</title>
        <authorList>
            <person name="Stodart B."/>
            <person name="Jeffress S."/>
            <person name="Ash G."/>
            <person name="Arun Chinnappa K."/>
        </authorList>
    </citation>
    <scope>NUCLEOTIDE SEQUENCE [LARGE SCALE GENOMIC DNA]</scope>
    <source>
        <strain evidence="8 9">Hillstone_2</strain>
    </source>
</reference>
<protein>
    <submittedName>
        <fullName evidence="8">2OG-Fe(II) oxygenase-like protein 3</fullName>
    </submittedName>
</protein>
<organism evidence="8 9">
    <name type="scientific">Elsinoe australis</name>
    <dbReference type="NCBI Taxonomy" id="40998"/>
    <lineage>
        <taxon>Eukaryota</taxon>
        <taxon>Fungi</taxon>
        <taxon>Dikarya</taxon>
        <taxon>Ascomycota</taxon>
        <taxon>Pezizomycotina</taxon>
        <taxon>Dothideomycetes</taxon>
        <taxon>Dothideomycetidae</taxon>
        <taxon>Myriangiales</taxon>
        <taxon>Elsinoaceae</taxon>
        <taxon>Elsinoe</taxon>
    </lineage>
</organism>
<dbReference type="SMART" id="SM00702">
    <property type="entry name" value="P4Hc"/>
    <property type="match status" value="1"/>
</dbReference>
<dbReference type="GO" id="GO:0004656">
    <property type="term" value="F:procollagen-proline 4-dioxygenase activity"/>
    <property type="evidence" value="ECO:0007669"/>
    <property type="project" value="TreeGrafter"/>
</dbReference>
<evidence type="ECO:0000313" key="8">
    <source>
        <dbReference type="EMBL" id="TKX24463.1"/>
    </source>
</evidence>
<evidence type="ECO:0000313" key="9">
    <source>
        <dbReference type="Proteomes" id="UP000308133"/>
    </source>
</evidence>